<dbReference type="KEGG" id="hgl:101714609"/>
<feature type="region of interest" description="Disordered" evidence="1">
    <location>
        <begin position="389"/>
        <end position="443"/>
    </location>
</feature>
<dbReference type="PANTHER" id="PTHR37871:SF1">
    <property type="entry name" value="PROLINE-RICH PROTEIN 22"/>
    <property type="match status" value="1"/>
</dbReference>
<sequence>MAASPPTSTPGARPGPCPPMQHPEPFSTPVASQEGFSVQGLESMEGPGGRPVFTGTDPLPAMASANPLYQPPNPEKDVFPGPPAGFQMAPCGCFFDPRVFRIEWAATCFGQDLYKLAVARGPTSPDSYLLEPQYYAKAPVPPLYPHYQPGGPTYLVPCFPPEGPSHESLGFMRDGGPPGFVELPPLLLKEGRAPLPPPKDSKLSPLLLMLPAEASLPAEAPLPPDAYGHFQGHRGWVPGPEVARSPAEPLAFPTKELQGGNGAELGLSHPPGPSEPKAQEATQLGTGKAQVHEVARTLALPDKVLLEDAMKLFNCLPSRAKPEATECRVPGPALPDSGSGRDNSPSDIRSLHLPEELLSFDYSVPEILDMVSNVDYLFNNFKVLDEGPPPCPRTPGADPAVPVPQASIRRKKQGTTSTRKGKAGAKGKQAAAGARQDLGAAPH</sequence>
<accession>A0AAX6Q5U4</accession>
<feature type="compositionally biased region" description="Basic residues" evidence="1">
    <location>
        <begin position="408"/>
        <end position="425"/>
    </location>
</feature>
<dbReference type="Proteomes" id="UP000694906">
    <property type="component" value="Unplaced"/>
</dbReference>
<keyword evidence="2" id="KW-1185">Reference proteome</keyword>
<organism evidence="2 3">
    <name type="scientific">Heterocephalus glaber</name>
    <name type="common">Naked mole rat</name>
    <dbReference type="NCBI Taxonomy" id="10181"/>
    <lineage>
        <taxon>Eukaryota</taxon>
        <taxon>Metazoa</taxon>
        <taxon>Chordata</taxon>
        <taxon>Craniata</taxon>
        <taxon>Vertebrata</taxon>
        <taxon>Euteleostomi</taxon>
        <taxon>Mammalia</taxon>
        <taxon>Eutheria</taxon>
        <taxon>Euarchontoglires</taxon>
        <taxon>Glires</taxon>
        <taxon>Rodentia</taxon>
        <taxon>Hystricomorpha</taxon>
        <taxon>Bathyergidae</taxon>
        <taxon>Heterocephalus</taxon>
    </lineage>
</organism>
<proteinExistence type="predicted"/>
<dbReference type="PANTHER" id="PTHR37871">
    <property type="entry name" value="PROLINE-RICH PROTEIN 22"/>
    <property type="match status" value="1"/>
</dbReference>
<feature type="compositionally biased region" description="Polar residues" evidence="1">
    <location>
        <begin position="1"/>
        <end position="10"/>
    </location>
</feature>
<evidence type="ECO:0000256" key="1">
    <source>
        <dbReference type="SAM" id="MobiDB-lite"/>
    </source>
</evidence>
<dbReference type="InterPro" id="IPR031535">
    <property type="entry name" value="PRR22"/>
</dbReference>
<dbReference type="RefSeq" id="XP_004866125.1">
    <property type="nucleotide sequence ID" value="XM_004866068.2"/>
</dbReference>
<dbReference type="Pfam" id="PF15776">
    <property type="entry name" value="PRR22"/>
    <property type="match status" value="1"/>
</dbReference>
<evidence type="ECO:0000313" key="3">
    <source>
        <dbReference type="RefSeq" id="XP_004866125.1"/>
    </source>
</evidence>
<feature type="compositionally biased region" description="Low complexity" evidence="1">
    <location>
        <begin position="426"/>
        <end position="443"/>
    </location>
</feature>
<reference evidence="3" key="1">
    <citation type="submission" date="2025-08" db="UniProtKB">
        <authorList>
            <consortium name="RefSeq"/>
        </authorList>
    </citation>
    <scope>IDENTIFICATION</scope>
</reference>
<protein>
    <submittedName>
        <fullName evidence="3">Proline-rich protein 22</fullName>
    </submittedName>
</protein>
<dbReference type="CTD" id="163154"/>
<feature type="compositionally biased region" description="Pro residues" evidence="1">
    <location>
        <begin position="13"/>
        <end position="22"/>
    </location>
</feature>
<evidence type="ECO:0000313" key="2">
    <source>
        <dbReference type="Proteomes" id="UP000694906"/>
    </source>
</evidence>
<feature type="region of interest" description="Disordered" evidence="1">
    <location>
        <begin position="321"/>
        <end position="348"/>
    </location>
</feature>
<name>A0AAX6Q5U4_HETGA</name>
<feature type="region of interest" description="Disordered" evidence="1">
    <location>
        <begin position="252"/>
        <end position="287"/>
    </location>
</feature>
<feature type="region of interest" description="Disordered" evidence="1">
    <location>
        <begin position="1"/>
        <end position="79"/>
    </location>
</feature>
<gene>
    <name evidence="3" type="primary">Prr22</name>
</gene>
<dbReference type="AlphaFoldDB" id="A0AAX6Q5U4"/>
<dbReference type="GeneID" id="101714609"/>